<dbReference type="PANTHER" id="PTHR40278:SF2">
    <property type="entry name" value="TYPE IV PILUS INNER MEMBRANE COMPONENT PILN"/>
    <property type="match status" value="1"/>
</dbReference>
<organism evidence="4 5">
    <name type="scientific">Neisseria perflava</name>
    <dbReference type="NCBI Taxonomy" id="33053"/>
    <lineage>
        <taxon>Bacteria</taxon>
        <taxon>Pseudomonadati</taxon>
        <taxon>Pseudomonadota</taxon>
        <taxon>Betaproteobacteria</taxon>
        <taxon>Neisseriales</taxon>
        <taxon>Neisseriaceae</taxon>
        <taxon>Neisseria</taxon>
    </lineage>
</organism>
<dbReference type="RefSeq" id="WP_101756142.1">
    <property type="nucleotide sequence ID" value="NZ_CP136962.1"/>
</dbReference>
<dbReference type="Pfam" id="PF05137">
    <property type="entry name" value="PilN"/>
    <property type="match status" value="1"/>
</dbReference>
<evidence type="ECO:0000256" key="3">
    <source>
        <dbReference type="SAM" id="Phobius"/>
    </source>
</evidence>
<dbReference type="InterPro" id="IPR007813">
    <property type="entry name" value="PilN"/>
</dbReference>
<gene>
    <name evidence="4" type="ORF">CYJ98_010935</name>
</gene>
<evidence type="ECO:0000256" key="1">
    <source>
        <dbReference type="SAM" id="Coils"/>
    </source>
</evidence>
<keyword evidence="5" id="KW-1185">Reference proteome</keyword>
<feature type="transmembrane region" description="Helical" evidence="3">
    <location>
        <begin position="26"/>
        <end position="46"/>
    </location>
</feature>
<sequence>MIELTRINLLPYREEIKQRKQQQFKVLMLGAFAVGLGLAAATYLGIDSAIRNQEGRNNFLQTEIDRLDRELGEIDKLQQEKEAFLAKKLKVEELQEKRYQAAYILDSLNALTPDNTYLTALEAESPTSYKISGHAISDNKIAVMMRSLPSTGIFLQPELLSIKKVDNYQEFTLKSSINQVNTPAPAPTAQSSGEMAEPVAEPAPEAQ</sequence>
<feature type="coiled-coil region" evidence="1">
    <location>
        <begin position="50"/>
        <end position="97"/>
    </location>
</feature>
<dbReference type="GO" id="GO:0043683">
    <property type="term" value="P:type IV pilus assembly"/>
    <property type="evidence" value="ECO:0007669"/>
    <property type="project" value="TreeGrafter"/>
</dbReference>
<dbReference type="EMBL" id="CP136962">
    <property type="protein sequence ID" value="WOS98054.1"/>
    <property type="molecule type" value="Genomic_DNA"/>
</dbReference>
<dbReference type="PANTHER" id="PTHR40278">
    <property type="entry name" value="DNA UTILIZATION PROTEIN HOFN"/>
    <property type="match status" value="1"/>
</dbReference>
<reference evidence="5" key="1">
    <citation type="submission" date="2017-12" db="EMBL/GenBank/DDBJ databases">
        <title>Phylogenetic diversity of female urinary microbiome.</title>
        <authorList>
            <person name="Thomas-White K."/>
            <person name="Wolfe A.J."/>
        </authorList>
    </citation>
    <scope>NUCLEOTIDE SEQUENCE [LARGE SCALE GENOMIC DNA]</scope>
    <source>
        <strain evidence="5">UMB0023</strain>
    </source>
</reference>
<feature type="compositionally biased region" description="Low complexity" evidence="2">
    <location>
        <begin position="194"/>
        <end position="207"/>
    </location>
</feature>
<dbReference type="InterPro" id="IPR052534">
    <property type="entry name" value="Extracell_DNA_Util/SecSys_Comp"/>
</dbReference>
<keyword evidence="3" id="KW-0812">Transmembrane</keyword>
<feature type="region of interest" description="Disordered" evidence="2">
    <location>
        <begin position="177"/>
        <end position="207"/>
    </location>
</feature>
<evidence type="ECO:0000313" key="5">
    <source>
        <dbReference type="Proteomes" id="UP000234781"/>
    </source>
</evidence>
<feature type="compositionally biased region" description="Polar residues" evidence="2">
    <location>
        <begin position="177"/>
        <end position="193"/>
    </location>
</feature>
<dbReference type="GO" id="GO:0043107">
    <property type="term" value="P:type IV pilus-dependent motility"/>
    <property type="evidence" value="ECO:0007669"/>
    <property type="project" value="TreeGrafter"/>
</dbReference>
<dbReference type="Proteomes" id="UP000234781">
    <property type="component" value="Chromosome"/>
</dbReference>
<evidence type="ECO:0000256" key="2">
    <source>
        <dbReference type="SAM" id="MobiDB-lite"/>
    </source>
</evidence>
<keyword evidence="3" id="KW-0472">Membrane</keyword>
<keyword evidence="3" id="KW-1133">Transmembrane helix</keyword>
<proteinExistence type="predicted"/>
<dbReference type="AlphaFoldDB" id="A0A9X7F7N3"/>
<evidence type="ECO:0000313" key="4">
    <source>
        <dbReference type="EMBL" id="WOS98054.1"/>
    </source>
</evidence>
<keyword evidence="1" id="KW-0175">Coiled coil</keyword>
<accession>A0A9X7F7N3</accession>
<name>A0A9X7F7N3_NEIPE</name>
<protein>
    <submittedName>
        <fullName evidence="4">PilN domain-containing protein</fullName>
    </submittedName>
</protein>